<name>A0A0D3I354_EMIH1</name>
<reference evidence="2" key="2">
    <citation type="submission" date="2024-10" db="UniProtKB">
        <authorList>
            <consortium name="EnsemblProtists"/>
        </authorList>
    </citation>
    <scope>IDENTIFICATION</scope>
</reference>
<sequence length="225" mass="24375">MTRGARGGTTGIALARARASPGPWPRARPSFWPASTAAAAAAAKTAAARRLHEHTIERPEGLGLSAVARPRHACARLRTRQSDSGTTLVGRRRSVLAGRRSVDRRPRHLLRRRPAPAPPVRHRYLGGRPSCSVAGRRPRSSAPREHRRTTNCSSAVRRRAGGSAGSSRGRVELSARASRKRAPRTATPAVECRELGSTRAPRKSDRLPSSGTPSWRFGRELARAH</sequence>
<proteinExistence type="predicted"/>
<dbReference type="Proteomes" id="UP000013827">
    <property type="component" value="Unassembled WGS sequence"/>
</dbReference>
<reference evidence="3" key="1">
    <citation type="journal article" date="2013" name="Nature">
        <title>Pan genome of the phytoplankton Emiliania underpins its global distribution.</title>
        <authorList>
            <person name="Read B.A."/>
            <person name="Kegel J."/>
            <person name="Klute M.J."/>
            <person name="Kuo A."/>
            <person name="Lefebvre S.C."/>
            <person name="Maumus F."/>
            <person name="Mayer C."/>
            <person name="Miller J."/>
            <person name="Monier A."/>
            <person name="Salamov A."/>
            <person name="Young J."/>
            <person name="Aguilar M."/>
            <person name="Claverie J.M."/>
            <person name="Frickenhaus S."/>
            <person name="Gonzalez K."/>
            <person name="Herman E.K."/>
            <person name="Lin Y.C."/>
            <person name="Napier J."/>
            <person name="Ogata H."/>
            <person name="Sarno A.F."/>
            <person name="Shmutz J."/>
            <person name="Schroeder D."/>
            <person name="de Vargas C."/>
            <person name="Verret F."/>
            <person name="von Dassow P."/>
            <person name="Valentin K."/>
            <person name="Van de Peer Y."/>
            <person name="Wheeler G."/>
            <person name="Dacks J.B."/>
            <person name="Delwiche C.F."/>
            <person name="Dyhrman S.T."/>
            <person name="Glockner G."/>
            <person name="John U."/>
            <person name="Richards T."/>
            <person name="Worden A.Z."/>
            <person name="Zhang X."/>
            <person name="Grigoriev I.V."/>
            <person name="Allen A.E."/>
            <person name="Bidle K."/>
            <person name="Borodovsky M."/>
            <person name="Bowler C."/>
            <person name="Brownlee C."/>
            <person name="Cock J.M."/>
            <person name="Elias M."/>
            <person name="Gladyshev V.N."/>
            <person name="Groth M."/>
            <person name="Guda C."/>
            <person name="Hadaegh A."/>
            <person name="Iglesias-Rodriguez M.D."/>
            <person name="Jenkins J."/>
            <person name="Jones B.M."/>
            <person name="Lawson T."/>
            <person name="Leese F."/>
            <person name="Lindquist E."/>
            <person name="Lobanov A."/>
            <person name="Lomsadze A."/>
            <person name="Malik S.B."/>
            <person name="Marsh M.E."/>
            <person name="Mackinder L."/>
            <person name="Mock T."/>
            <person name="Mueller-Roeber B."/>
            <person name="Pagarete A."/>
            <person name="Parker M."/>
            <person name="Probert I."/>
            <person name="Quesneville H."/>
            <person name="Raines C."/>
            <person name="Rensing S.A."/>
            <person name="Riano-Pachon D.M."/>
            <person name="Richier S."/>
            <person name="Rokitta S."/>
            <person name="Shiraiwa Y."/>
            <person name="Soanes D.M."/>
            <person name="van der Giezen M."/>
            <person name="Wahlund T.M."/>
            <person name="Williams B."/>
            <person name="Wilson W."/>
            <person name="Wolfe G."/>
            <person name="Wurch L.L."/>
        </authorList>
    </citation>
    <scope>NUCLEOTIDE SEQUENCE</scope>
</reference>
<keyword evidence="3" id="KW-1185">Reference proteome</keyword>
<dbReference type="GeneID" id="17251842"/>
<evidence type="ECO:0000256" key="1">
    <source>
        <dbReference type="SAM" id="MobiDB-lite"/>
    </source>
</evidence>
<feature type="compositionally biased region" description="Basic and acidic residues" evidence="1">
    <location>
        <begin position="191"/>
        <end position="206"/>
    </location>
</feature>
<feature type="compositionally biased region" description="Basic residues" evidence="1">
    <location>
        <begin position="105"/>
        <end position="125"/>
    </location>
</feature>
<dbReference type="PaxDb" id="2903-EOD05689"/>
<feature type="region of interest" description="Disordered" evidence="1">
    <location>
        <begin position="1"/>
        <end position="29"/>
    </location>
</feature>
<dbReference type="HOGENOM" id="CLU_1232663_0_0_1"/>
<protein>
    <submittedName>
        <fullName evidence="2">Uncharacterized protein</fullName>
    </submittedName>
</protein>
<evidence type="ECO:0000313" key="2">
    <source>
        <dbReference type="EnsemblProtists" id="EOD05689"/>
    </source>
</evidence>
<dbReference type="AlphaFoldDB" id="A0A0D3I354"/>
<dbReference type="RefSeq" id="XP_005758118.1">
    <property type="nucleotide sequence ID" value="XM_005758061.1"/>
</dbReference>
<feature type="region of interest" description="Disordered" evidence="1">
    <location>
        <begin position="97"/>
        <end position="225"/>
    </location>
</feature>
<evidence type="ECO:0000313" key="3">
    <source>
        <dbReference type="Proteomes" id="UP000013827"/>
    </source>
</evidence>
<dbReference type="EnsemblProtists" id="EOD05689">
    <property type="protein sequence ID" value="EOD05689"/>
    <property type="gene ID" value="EMIHUDRAFT_372431"/>
</dbReference>
<accession>A0A0D3I354</accession>
<dbReference type="KEGG" id="ehx:EMIHUDRAFT_372431"/>
<feature type="compositionally biased region" description="Gly residues" evidence="1">
    <location>
        <begin position="1"/>
        <end position="10"/>
    </location>
</feature>
<organism evidence="2 3">
    <name type="scientific">Emiliania huxleyi (strain CCMP1516)</name>
    <dbReference type="NCBI Taxonomy" id="280463"/>
    <lineage>
        <taxon>Eukaryota</taxon>
        <taxon>Haptista</taxon>
        <taxon>Haptophyta</taxon>
        <taxon>Prymnesiophyceae</taxon>
        <taxon>Isochrysidales</taxon>
        <taxon>Noelaerhabdaceae</taxon>
        <taxon>Emiliania</taxon>
    </lineage>
</organism>